<dbReference type="InterPro" id="IPR009100">
    <property type="entry name" value="AcylCoA_DH/oxidase_NM_dom_sf"/>
</dbReference>
<dbReference type="Proteomes" id="UP000187001">
    <property type="component" value="Unassembled WGS sequence"/>
</dbReference>
<dbReference type="InterPro" id="IPR046373">
    <property type="entry name" value="Acyl-CoA_Oxase/DH_mid-dom_sf"/>
</dbReference>
<reference evidence="2 3" key="1">
    <citation type="submission" date="2016-07" db="EMBL/GenBank/DDBJ databases">
        <authorList>
            <person name="Sutton G."/>
            <person name="Brinkac L."/>
            <person name="Sanka R."/>
            <person name="Adams M."/>
            <person name="Lau E."/>
            <person name="Kumar A."/>
            <person name="Macaden R."/>
        </authorList>
    </citation>
    <scope>NUCLEOTIDE SEQUENCE [LARGE SCALE GENOMIC DNA]</scope>
    <source>
        <strain evidence="2 3">GA-0871</strain>
    </source>
</reference>
<feature type="domain" description="Acyl-CoA oxidase/dehydrogenase middle" evidence="1">
    <location>
        <begin position="84"/>
        <end position="155"/>
    </location>
</feature>
<accession>A0ABD6QDC6</accession>
<dbReference type="InterPro" id="IPR006091">
    <property type="entry name" value="Acyl-CoA_Oxase/DH_mid-dom"/>
</dbReference>
<dbReference type="Gene3D" id="2.40.110.10">
    <property type="entry name" value="Butyryl-CoA Dehydrogenase, subunit A, domain 2"/>
    <property type="match status" value="1"/>
</dbReference>
<proteinExistence type="predicted"/>
<evidence type="ECO:0000313" key="3">
    <source>
        <dbReference type="Proteomes" id="UP000187001"/>
    </source>
</evidence>
<dbReference type="Pfam" id="PF02770">
    <property type="entry name" value="Acyl-CoA_dh_M"/>
    <property type="match status" value="1"/>
</dbReference>
<dbReference type="EMBL" id="MBER01000171">
    <property type="protein sequence ID" value="OMC34409.1"/>
    <property type="molecule type" value="Genomic_DNA"/>
</dbReference>
<dbReference type="AlphaFoldDB" id="A0ABD6QDC6"/>
<gene>
    <name evidence="2" type="ORF">A5742_13610</name>
</gene>
<sequence length="312" mass="32673">MTNKVMRRWLDTGALELPLPGGGQTAERFRRLAALSEADVVAGRLAEAHCDAVAILAELGGPPVQPGQWWGVWAAESPDAVLLAEQVGDRAFLHGTKQWCSGAGLCTHALVTARVGSRQRGLFAVELQRPGVQPMQNGWHNAGMAASDTRSVQFSGAPAVMVGEPGDYLSRPGFWHGAAGVAACWLGGARAVAAALYSRAAGGAFDPHGYAHLGAIDAVLTSAEATLTRAAAQIDANPSDRTGAEIWALRTRAVVEDAVEETIRRTGRALGPAPLCGDAVHAARVADLTVYVRQSHAEKDLERLGELVGAGR</sequence>
<dbReference type="RefSeq" id="WP_064896994.1">
    <property type="nucleotide sequence ID" value="NZ_JBLVUR010000003.1"/>
</dbReference>
<protein>
    <submittedName>
        <fullName evidence="2">Acyl-CoA dehydrogenase</fullName>
    </submittedName>
</protein>
<dbReference type="SUPFAM" id="SSF56645">
    <property type="entry name" value="Acyl-CoA dehydrogenase NM domain-like"/>
    <property type="match status" value="1"/>
</dbReference>
<evidence type="ECO:0000259" key="1">
    <source>
        <dbReference type="Pfam" id="PF02770"/>
    </source>
</evidence>
<name>A0ABD6QDC6_MYCFO</name>
<comment type="caution">
    <text evidence="2">The sequence shown here is derived from an EMBL/GenBank/DDBJ whole genome shotgun (WGS) entry which is preliminary data.</text>
</comment>
<organism evidence="2 3">
    <name type="scientific">Mycolicibacterium fortuitum</name>
    <name type="common">Mycobacterium fortuitum</name>
    <dbReference type="NCBI Taxonomy" id="1766"/>
    <lineage>
        <taxon>Bacteria</taxon>
        <taxon>Bacillati</taxon>
        <taxon>Actinomycetota</taxon>
        <taxon>Actinomycetes</taxon>
        <taxon>Mycobacteriales</taxon>
        <taxon>Mycobacteriaceae</taxon>
        <taxon>Mycolicibacterium</taxon>
    </lineage>
</organism>
<evidence type="ECO:0000313" key="2">
    <source>
        <dbReference type="EMBL" id="OMC34409.1"/>
    </source>
</evidence>